<protein>
    <recommendedName>
        <fullName evidence="3">Lipocalin-like domain-containing protein</fullName>
    </recommendedName>
</protein>
<dbReference type="RefSeq" id="WP_265991009.1">
    <property type="nucleotide sequence ID" value="NZ_CP110973.1"/>
</dbReference>
<organism evidence="1 2">
    <name type="scientific">Larkinella insperata</name>
    <dbReference type="NCBI Taxonomy" id="332158"/>
    <lineage>
        <taxon>Bacteria</taxon>
        <taxon>Pseudomonadati</taxon>
        <taxon>Bacteroidota</taxon>
        <taxon>Cytophagia</taxon>
        <taxon>Cytophagales</taxon>
        <taxon>Spirosomataceae</taxon>
        <taxon>Larkinella</taxon>
    </lineage>
</organism>
<evidence type="ECO:0000313" key="1">
    <source>
        <dbReference type="EMBL" id="MFD1143135.1"/>
    </source>
</evidence>
<evidence type="ECO:0008006" key="3">
    <source>
        <dbReference type="Google" id="ProtNLM"/>
    </source>
</evidence>
<accession>A0ABW3QND6</accession>
<dbReference type="PROSITE" id="PS51257">
    <property type="entry name" value="PROKAR_LIPOPROTEIN"/>
    <property type="match status" value="1"/>
</dbReference>
<dbReference type="Proteomes" id="UP001597116">
    <property type="component" value="Unassembled WGS sequence"/>
</dbReference>
<dbReference type="EMBL" id="JBHTLP010000011">
    <property type="protein sequence ID" value="MFD1143135.1"/>
    <property type="molecule type" value="Genomic_DNA"/>
</dbReference>
<evidence type="ECO:0000313" key="2">
    <source>
        <dbReference type="Proteomes" id="UP001597116"/>
    </source>
</evidence>
<name>A0ABW3QND6_9BACT</name>
<sequence length="143" mass="16274">MKAFFRMLALLLAVSGCQSPEQKLVGVWKTDSIFNYVNGFTETLNVPDEHWPLFEYSEDGVLTEHKFGQQRALKYQLVSADSLVYTDSAGTVLSGFSVLKLDREKLVLKKTHKPFLSGKNQQLYEIRFFTKVSSDSLPDAHQH</sequence>
<keyword evidence="2" id="KW-1185">Reference proteome</keyword>
<reference evidence="2" key="1">
    <citation type="journal article" date="2019" name="Int. J. Syst. Evol. Microbiol.">
        <title>The Global Catalogue of Microorganisms (GCM) 10K type strain sequencing project: providing services to taxonomists for standard genome sequencing and annotation.</title>
        <authorList>
            <consortium name="The Broad Institute Genomics Platform"/>
            <consortium name="The Broad Institute Genome Sequencing Center for Infectious Disease"/>
            <person name="Wu L."/>
            <person name="Ma J."/>
        </authorList>
    </citation>
    <scope>NUCLEOTIDE SEQUENCE [LARGE SCALE GENOMIC DNA]</scope>
    <source>
        <strain evidence="2">CCUG 55608</strain>
    </source>
</reference>
<proteinExistence type="predicted"/>
<comment type="caution">
    <text evidence="1">The sequence shown here is derived from an EMBL/GenBank/DDBJ whole genome shotgun (WGS) entry which is preliminary data.</text>
</comment>
<gene>
    <name evidence="1" type="ORF">ACFQ4C_18555</name>
</gene>